<dbReference type="AlphaFoldDB" id="A0A183E6Y0"/>
<dbReference type="WBParaSite" id="GPUH_0001674301-mRNA-1">
    <property type="protein sequence ID" value="GPUH_0001674301-mRNA-1"/>
    <property type="gene ID" value="GPUH_0001674301"/>
</dbReference>
<evidence type="ECO:0000313" key="4">
    <source>
        <dbReference type="WBParaSite" id="GPUH_0001674301-mRNA-1"/>
    </source>
</evidence>
<reference evidence="4" key="1">
    <citation type="submission" date="2016-06" db="UniProtKB">
        <authorList>
            <consortium name="WormBaseParasite"/>
        </authorList>
    </citation>
    <scope>IDENTIFICATION</scope>
</reference>
<dbReference type="EMBL" id="UYRT01084143">
    <property type="protein sequence ID" value="VDN28414.1"/>
    <property type="molecule type" value="Genomic_DNA"/>
</dbReference>
<organism evidence="4">
    <name type="scientific">Gongylonema pulchrum</name>
    <dbReference type="NCBI Taxonomy" id="637853"/>
    <lineage>
        <taxon>Eukaryota</taxon>
        <taxon>Metazoa</taxon>
        <taxon>Ecdysozoa</taxon>
        <taxon>Nematoda</taxon>
        <taxon>Chromadorea</taxon>
        <taxon>Rhabditida</taxon>
        <taxon>Spirurina</taxon>
        <taxon>Spiruromorpha</taxon>
        <taxon>Spiruroidea</taxon>
        <taxon>Gongylonematidae</taxon>
        <taxon>Gongylonema</taxon>
    </lineage>
</organism>
<accession>A0A183E6Y0</accession>
<dbReference type="Proteomes" id="UP000271098">
    <property type="component" value="Unassembled WGS sequence"/>
</dbReference>
<keyword evidence="3" id="KW-1185">Reference proteome</keyword>
<sequence length="74" mass="8823">MMDVTNFHETSRKVLKQCAENNNIVQALMKKSHFQADFMNLLDVMEDMRQKWDEEKSRADALQAQLNKKESDYR</sequence>
<feature type="region of interest" description="Disordered" evidence="1">
    <location>
        <begin position="53"/>
        <end position="74"/>
    </location>
</feature>
<protein>
    <submittedName>
        <fullName evidence="4">Biogenesis of lysosome-related organelles complex 1 subunit 5</fullName>
    </submittedName>
</protein>
<proteinExistence type="predicted"/>
<evidence type="ECO:0000313" key="2">
    <source>
        <dbReference type="EMBL" id="VDN28414.1"/>
    </source>
</evidence>
<evidence type="ECO:0000256" key="1">
    <source>
        <dbReference type="SAM" id="MobiDB-lite"/>
    </source>
</evidence>
<reference evidence="2 3" key="2">
    <citation type="submission" date="2018-11" db="EMBL/GenBank/DDBJ databases">
        <authorList>
            <consortium name="Pathogen Informatics"/>
        </authorList>
    </citation>
    <scope>NUCLEOTIDE SEQUENCE [LARGE SCALE GENOMIC DNA]</scope>
</reference>
<name>A0A183E6Y0_9BILA</name>
<evidence type="ECO:0000313" key="3">
    <source>
        <dbReference type="Proteomes" id="UP000271098"/>
    </source>
</evidence>
<gene>
    <name evidence="2" type="ORF">GPUH_LOCUS16721</name>
</gene>